<comment type="function">
    <text evidence="2">Tetrapolymerization of the monopyrrole PBG into the hydroxymethylbilane pre-uroporphyrinogen in several discrete steps.</text>
</comment>
<evidence type="ECO:0000256" key="4">
    <source>
        <dbReference type="ARBA" id="ARBA00005638"/>
    </source>
</evidence>
<dbReference type="GO" id="GO:0005737">
    <property type="term" value="C:cytoplasm"/>
    <property type="evidence" value="ECO:0007669"/>
    <property type="project" value="UniProtKB-UniRule"/>
</dbReference>
<organism evidence="11 12">
    <name type="scientific">Pelagicoccus albus</name>
    <dbReference type="NCBI Taxonomy" id="415222"/>
    <lineage>
        <taxon>Bacteria</taxon>
        <taxon>Pseudomonadati</taxon>
        <taxon>Verrucomicrobiota</taxon>
        <taxon>Opitutia</taxon>
        <taxon>Puniceicoccales</taxon>
        <taxon>Pelagicoccaceae</taxon>
        <taxon>Pelagicoccus</taxon>
    </lineage>
</organism>
<dbReference type="NCBIfam" id="TIGR00212">
    <property type="entry name" value="hemC"/>
    <property type="match status" value="1"/>
</dbReference>
<feature type="domain" description="Porphobilinogen deaminase N-terminal" evidence="10">
    <location>
        <begin position="9"/>
        <end position="212"/>
    </location>
</feature>
<reference evidence="11 12" key="1">
    <citation type="submission" date="2020-07" db="EMBL/GenBank/DDBJ databases">
        <authorList>
            <person name="Feng X."/>
        </authorList>
    </citation>
    <scope>NUCLEOTIDE SEQUENCE [LARGE SCALE GENOMIC DNA]</scope>
    <source>
        <strain evidence="11 12">JCM23202</strain>
    </source>
</reference>
<proteinExistence type="inferred from homology"/>
<dbReference type="EC" id="2.5.1.61" evidence="5 9"/>
<dbReference type="EMBL" id="JACHVC010000008">
    <property type="protein sequence ID" value="MBC2606204.1"/>
    <property type="molecule type" value="Genomic_DNA"/>
</dbReference>
<dbReference type="GO" id="GO:0006783">
    <property type="term" value="P:heme biosynthetic process"/>
    <property type="evidence" value="ECO:0007669"/>
    <property type="project" value="TreeGrafter"/>
</dbReference>
<sequence>MIKPAKEFVVATRKSPLAMAQAYLAKELFERGMPEAIFRIEKMVTTGDKRQEWSLEKQGGKGLFTKELEDALLEGRADFAVHSAKDLPSEMPEGLSLAGFLPRQTCEDVLILRDGVETPERIATSSPRRRIQLRYLFPKAEFCEIRGNVDTRLNKIARGDADATVLASAGLNRLGIESWEGVTFRTLSLDECVPAVGQAAVAIQCRTEDVDVFRPHLDEETAVAVNLERAFLEELGGGCQVAFAVNYHGGLLRIYHQQCGKESRELPEEYVASHSRKIAIKLIEQLELKDA</sequence>
<dbReference type="Proteomes" id="UP000526501">
    <property type="component" value="Unassembled WGS sequence"/>
</dbReference>
<keyword evidence="7" id="KW-0627">Porphyrin biosynthesis</keyword>
<dbReference type="RefSeq" id="WP_185660093.1">
    <property type="nucleotide sequence ID" value="NZ_CAWPOO010000008.1"/>
</dbReference>
<evidence type="ECO:0000256" key="8">
    <source>
        <dbReference type="ARBA" id="ARBA00048169"/>
    </source>
</evidence>
<keyword evidence="6 11" id="KW-0808">Transferase</keyword>
<gene>
    <name evidence="11" type="primary">hemC</name>
    <name evidence="11" type="ORF">H5P27_09110</name>
</gene>
<dbReference type="Gene3D" id="3.30.160.40">
    <property type="entry name" value="Porphobilinogen deaminase, C-terminal domain"/>
    <property type="match status" value="1"/>
</dbReference>
<dbReference type="InterPro" id="IPR000860">
    <property type="entry name" value="HemC"/>
</dbReference>
<evidence type="ECO:0000256" key="3">
    <source>
        <dbReference type="ARBA" id="ARBA00004735"/>
    </source>
</evidence>
<dbReference type="SUPFAM" id="SSF54782">
    <property type="entry name" value="Porphobilinogen deaminase (hydroxymethylbilane synthase), C-terminal domain"/>
    <property type="match status" value="1"/>
</dbReference>
<evidence type="ECO:0000256" key="5">
    <source>
        <dbReference type="ARBA" id="ARBA00012655"/>
    </source>
</evidence>
<dbReference type="PRINTS" id="PR00151">
    <property type="entry name" value="PORPHBDMNASE"/>
</dbReference>
<keyword evidence="12" id="KW-1185">Reference proteome</keyword>
<dbReference type="PROSITE" id="PS00533">
    <property type="entry name" value="PORPHOBILINOGEN_DEAM"/>
    <property type="match status" value="1"/>
</dbReference>
<comment type="catalytic activity">
    <reaction evidence="8">
        <text>4 porphobilinogen + H2O = hydroxymethylbilane + 4 NH4(+)</text>
        <dbReference type="Rhea" id="RHEA:13185"/>
        <dbReference type="ChEBI" id="CHEBI:15377"/>
        <dbReference type="ChEBI" id="CHEBI:28938"/>
        <dbReference type="ChEBI" id="CHEBI:57845"/>
        <dbReference type="ChEBI" id="CHEBI:58126"/>
        <dbReference type="EC" id="2.5.1.61"/>
    </reaction>
</comment>
<accession>A0A7X1B6D2</accession>
<dbReference type="PIRSF" id="PIRSF001438">
    <property type="entry name" value="4pyrrol_synth_OHMeBilane_synth"/>
    <property type="match status" value="1"/>
</dbReference>
<dbReference type="SUPFAM" id="SSF53850">
    <property type="entry name" value="Periplasmic binding protein-like II"/>
    <property type="match status" value="1"/>
</dbReference>
<dbReference type="Pfam" id="PF01379">
    <property type="entry name" value="Porphobil_deam"/>
    <property type="match status" value="1"/>
</dbReference>
<dbReference type="AlphaFoldDB" id="A0A7X1B6D2"/>
<dbReference type="GO" id="GO:0004418">
    <property type="term" value="F:hydroxymethylbilane synthase activity"/>
    <property type="evidence" value="ECO:0007669"/>
    <property type="project" value="UniProtKB-UniRule"/>
</dbReference>
<evidence type="ECO:0000256" key="6">
    <source>
        <dbReference type="ARBA" id="ARBA00022679"/>
    </source>
</evidence>
<evidence type="ECO:0000256" key="9">
    <source>
        <dbReference type="NCBIfam" id="TIGR00212"/>
    </source>
</evidence>
<name>A0A7X1B6D2_9BACT</name>
<dbReference type="InterPro" id="IPR022419">
    <property type="entry name" value="Porphobilin_deaminase_cofac_BS"/>
</dbReference>
<dbReference type="Gene3D" id="3.40.190.10">
    <property type="entry name" value="Periplasmic binding protein-like II"/>
    <property type="match status" value="2"/>
</dbReference>
<dbReference type="InterPro" id="IPR022417">
    <property type="entry name" value="Porphobilin_deaminase_N"/>
</dbReference>
<comment type="pathway">
    <text evidence="3">Porphyrin-containing compound metabolism; protoporphyrin-IX biosynthesis; coproporphyrinogen-III from 5-aminolevulinate: step 2/4.</text>
</comment>
<evidence type="ECO:0000259" key="10">
    <source>
        <dbReference type="Pfam" id="PF01379"/>
    </source>
</evidence>
<evidence type="ECO:0000313" key="12">
    <source>
        <dbReference type="Proteomes" id="UP000526501"/>
    </source>
</evidence>
<evidence type="ECO:0000256" key="1">
    <source>
        <dbReference type="ARBA" id="ARBA00001916"/>
    </source>
</evidence>
<evidence type="ECO:0000313" key="11">
    <source>
        <dbReference type="EMBL" id="MBC2606204.1"/>
    </source>
</evidence>
<dbReference type="PANTHER" id="PTHR11557">
    <property type="entry name" value="PORPHOBILINOGEN DEAMINASE"/>
    <property type="match status" value="1"/>
</dbReference>
<protein>
    <recommendedName>
        <fullName evidence="5 9">Hydroxymethylbilane synthase</fullName>
        <ecNumber evidence="5 9">2.5.1.61</ecNumber>
    </recommendedName>
</protein>
<evidence type="ECO:0000256" key="2">
    <source>
        <dbReference type="ARBA" id="ARBA00002869"/>
    </source>
</evidence>
<dbReference type="InterPro" id="IPR036803">
    <property type="entry name" value="Porphobilinogen_deaminase_C_sf"/>
</dbReference>
<dbReference type="PANTHER" id="PTHR11557:SF0">
    <property type="entry name" value="PORPHOBILINOGEN DEAMINASE"/>
    <property type="match status" value="1"/>
</dbReference>
<comment type="similarity">
    <text evidence="4">Belongs to the HMBS family.</text>
</comment>
<comment type="cofactor">
    <cofactor evidence="1">
        <name>dipyrromethane</name>
        <dbReference type="ChEBI" id="CHEBI:60342"/>
    </cofactor>
</comment>
<comment type="caution">
    <text evidence="11">The sequence shown here is derived from an EMBL/GenBank/DDBJ whole genome shotgun (WGS) entry which is preliminary data.</text>
</comment>
<evidence type="ECO:0000256" key="7">
    <source>
        <dbReference type="ARBA" id="ARBA00023244"/>
    </source>
</evidence>